<accession>A0AAD7NXG4</accession>
<organism evidence="2 3">
    <name type="scientific">Mycena metata</name>
    <dbReference type="NCBI Taxonomy" id="1033252"/>
    <lineage>
        <taxon>Eukaryota</taxon>
        <taxon>Fungi</taxon>
        <taxon>Dikarya</taxon>
        <taxon>Basidiomycota</taxon>
        <taxon>Agaricomycotina</taxon>
        <taxon>Agaricomycetes</taxon>
        <taxon>Agaricomycetidae</taxon>
        <taxon>Agaricales</taxon>
        <taxon>Marasmiineae</taxon>
        <taxon>Mycenaceae</taxon>
        <taxon>Mycena</taxon>
    </lineage>
</organism>
<keyword evidence="1" id="KW-0732">Signal</keyword>
<sequence>MCQLWILWVLEQIVAFLHDDPPTLRACALTSRLLVAAAQLHLFHTIDFDLANPPASPLRIQKILAENPYLAQHIRRIHFLIDDSAHIAKIPLPRLEHITLRLGIQSAYPAPVTAAIVGLPLVRSVEICGIMRGPGALALIFSACTPNLQEVAFKRCSELHHQYGLPREIRQPIRAQPTRLVLFRTISSTSLLVDEGGPFDLSRLVSVDAHHADFSSLCLILDGARFRLQRLSISMENIRYLDLVAFPALTHLELEFTLQQLPNLPSALEHVDPGNVIREILLVDHRRWTMGIQNALHQDMKDFLPTFDASLTVLPLHALQRVEVRTHYPDRQGDSGHMVRETEGLWKKCLPILIARNLLVLTHR</sequence>
<proteinExistence type="predicted"/>
<dbReference type="Proteomes" id="UP001215598">
    <property type="component" value="Unassembled WGS sequence"/>
</dbReference>
<protein>
    <recommendedName>
        <fullName evidence="4">F-box domain-containing protein</fullName>
    </recommendedName>
</protein>
<evidence type="ECO:0008006" key="4">
    <source>
        <dbReference type="Google" id="ProtNLM"/>
    </source>
</evidence>
<keyword evidence="3" id="KW-1185">Reference proteome</keyword>
<dbReference type="AlphaFoldDB" id="A0AAD7NXG4"/>
<reference evidence="2" key="1">
    <citation type="submission" date="2023-03" db="EMBL/GenBank/DDBJ databases">
        <title>Massive genome expansion in bonnet fungi (Mycena s.s.) driven by repeated elements and novel gene families across ecological guilds.</title>
        <authorList>
            <consortium name="Lawrence Berkeley National Laboratory"/>
            <person name="Harder C.B."/>
            <person name="Miyauchi S."/>
            <person name="Viragh M."/>
            <person name="Kuo A."/>
            <person name="Thoen E."/>
            <person name="Andreopoulos B."/>
            <person name="Lu D."/>
            <person name="Skrede I."/>
            <person name="Drula E."/>
            <person name="Henrissat B."/>
            <person name="Morin E."/>
            <person name="Kohler A."/>
            <person name="Barry K."/>
            <person name="LaButti K."/>
            <person name="Morin E."/>
            <person name="Salamov A."/>
            <person name="Lipzen A."/>
            <person name="Mereny Z."/>
            <person name="Hegedus B."/>
            <person name="Baldrian P."/>
            <person name="Stursova M."/>
            <person name="Weitz H."/>
            <person name="Taylor A."/>
            <person name="Grigoriev I.V."/>
            <person name="Nagy L.G."/>
            <person name="Martin F."/>
            <person name="Kauserud H."/>
        </authorList>
    </citation>
    <scope>NUCLEOTIDE SEQUENCE</scope>
    <source>
        <strain evidence="2">CBHHK182m</strain>
    </source>
</reference>
<gene>
    <name evidence="2" type="ORF">B0H16DRAFT_1499902</name>
</gene>
<dbReference type="EMBL" id="JARKIB010000005">
    <property type="protein sequence ID" value="KAJ7779804.1"/>
    <property type="molecule type" value="Genomic_DNA"/>
</dbReference>
<comment type="caution">
    <text evidence="2">The sequence shown here is derived from an EMBL/GenBank/DDBJ whole genome shotgun (WGS) entry which is preliminary data.</text>
</comment>
<feature type="signal peptide" evidence="1">
    <location>
        <begin position="1"/>
        <end position="15"/>
    </location>
</feature>
<evidence type="ECO:0000256" key="1">
    <source>
        <dbReference type="SAM" id="SignalP"/>
    </source>
</evidence>
<evidence type="ECO:0000313" key="2">
    <source>
        <dbReference type="EMBL" id="KAJ7779804.1"/>
    </source>
</evidence>
<evidence type="ECO:0000313" key="3">
    <source>
        <dbReference type="Proteomes" id="UP001215598"/>
    </source>
</evidence>
<feature type="chain" id="PRO_5041928687" description="F-box domain-containing protein" evidence="1">
    <location>
        <begin position="16"/>
        <end position="364"/>
    </location>
</feature>
<name>A0AAD7NXG4_9AGAR</name>